<proteinExistence type="predicted"/>
<evidence type="ECO:0000259" key="1">
    <source>
        <dbReference type="Pfam" id="PF01037"/>
    </source>
</evidence>
<comment type="caution">
    <text evidence="2">The sequence shown here is derived from an EMBL/GenBank/DDBJ whole genome shotgun (WGS) entry which is preliminary data.</text>
</comment>
<dbReference type="SUPFAM" id="SSF54909">
    <property type="entry name" value="Dimeric alpha+beta barrel"/>
    <property type="match status" value="1"/>
</dbReference>
<dbReference type="InterPro" id="IPR011008">
    <property type="entry name" value="Dimeric_a/b-barrel"/>
</dbReference>
<dbReference type="PANTHER" id="PTHR30154">
    <property type="entry name" value="LEUCINE-RESPONSIVE REGULATORY PROTEIN"/>
    <property type="match status" value="1"/>
</dbReference>
<feature type="domain" description="Transcription regulator AsnC/Lrp ligand binding" evidence="1">
    <location>
        <begin position="6"/>
        <end position="76"/>
    </location>
</feature>
<dbReference type="RefSeq" id="WP_274202701.1">
    <property type="nucleotide sequence ID" value="NZ_JAQZAO010000011.1"/>
</dbReference>
<gene>
    <name evidence="2" type="ORF">PGB27_22720</name>
</gene>
<reference evidence="2 3" key="1">
    <citation type="submission" date="2023-02" db="EMBL/GenBank/DDBJ databases">
        <title>Genome sequencing required for Actinomycetospora new species description.</title>
        <authorList>
            <person name="Saimee Y."/>
            <person name="Duangmal K."/>
        </authorList>
    </citation>
    <scope>NUCLEOTIDE SEQUENCE [LARGE SCALE GENOMIC DNA]</scope>
    <source>
        <strain evidence="2 3">DW7H6</strain>
    </source>
</reference>
<evidence type="ECO:0000313" key="2">
    <source>
        <dbReference type="EMBL" id="MDD7968169.1"/>
    </source>
</evidence>
<dbReference type="Gene3D" id="3.30.70.920">
    <property type="match status" value="1"/>
</dbReference>
<name>A0ABT5SZE3_9PSEU</name>
<accession>A0ABT5SZE3</accession>
<dbReference type="EMBL" id="JAQZAO010000011">
    <property type="protein sequence ID" value="MDD7968169.1"/>
    <property type="molecule type" value="Genomic_DNA"/>
</dbReference>
<keyword evidence="3" id="KW-1185">Reference proteome</keyword>
<organism evidence="2 3">
    <name type="scientific">Actinomycetospora lemnae</name>
    <dbReference type="NCBI Taxonomy" id="3019891"/>
    <lineage>
        <taxon>Bacteria</taxon>
        <taxon>Bacillati</taxon>
        <taxon>Actinomycetota</taxon>
        <taxon>Actinomycetes</taxon>
        <taxon>Pseudonocardiales</taxon>
        <taxon>Pseudonocardiaceae</taxon>
        <taxon>Actinomycetospora</taxon>
    </lineage>
</organism>
<protein>
    <submittedName>
        <fullName evidence="2">Lrp/AsnC ligand binding domain-containing protein</fullName>
    </submittedName>
</protein>
<evidence type="ECO:0000313" key="3">
    <source>
        <dbReference type="Proteomes" id="UP001300763"/>
    </source>
</evidence>
<dbReference type="Pfam" id="PF01037">
    <property type="entry name" value="AsnC_trans_reg"/>
    <property type="match status" value="1"/>
</dbReference>
<dbReference type="InterPro" id="IPR019887">
    <property type="entry name" value="Tscrpt_reg_AsnC/Lrp_C"/>
</dbReference>
<dbReference type="Proteomes" id="UP001300763">
    <property type="component" value="Unassembled WGS sequence"/>
</dbReference>
<dbReference type="PANTHER" id="PTHR30154:SF34">
    <property type="entry name" value="TRANSCRIPTIONAL REGULATOR AZLB"/>
    <property type="match status" value="1"/>
</dbReference>
<sequence>MITAFVLVHADADRIPETAQAIADLPGVAEVYSCAGDVDLVAVVRVPEHEQLADAIAGGLSKVDGVQSTTTHIAFRSYSSQDEASAFSVGLD</sequence>